<keyword evidence="2" id="KW-0808">Transferase</keyword>
<dbReference type="PRINTS" id="PR00508">
    <property type="entry name" value="S21N4MTFRASE"/>
</dbReference>
<reference evidence="6 7" key="1">
    <citation type="submission" date="2019-03" db="EMBL/GenBank/DDBJ databases">
        <title>Genomic Encyclopedia of Type Strains, Phase IV (KMG-IV): sequencing the most valuable type-strain genomes for metagenomic binning, comparative biology and taxonomic classification.</title>
        <authorList>
            <person name="Goeker M."/>
        </authorList>
    </citation>
    <scope>NUCLEOTIDE SEQUENCE [LARGE SCALE GENOMIC DNA]</scope>
    <source>
        <strain evidence="6 7">DSM 15969</strain>
    </source>
</reference>
<dbReference type="EMBL" id="SLUI01000011">
    <property type="protein sequence ID" value="TCL35627.1"/>
    <property type="molecule type" value="Genomic_DNA"/>
</dbReference>
<comment type="caution">
    <text evidence="6">The sequence shown here is derived from an EMBL/GenBank/DDBJ whole genome shotgun (WGS) entry which is preliminary data.</text>
</comment>
<name>A0A4V2Q8B3_9FIRM</name>
<dbReference type="GO" id="GO:0008170">
    <property type="term" value="F:N-methyltransferase activity"/>
    <property type="evidence" value="ECO:0007669"/>
    <property type="project" value="InterPro"/>
</dbReference>
<dbReference type="InterPro" id="IPR002941">
    <property type="entry name" value="DNA_methylase_N4/N6"/>
</dbReference>
<dbReference type="AlphaFoldDB" id="A0A4V2Q8B3"/>
<evidence type="ECO:0000256" key="1">
    <source>
        <dbReference type="ARBA" id="ARBA00022603"/>
    </source>
</evidence>
<dbReference type="EC" id="2.1.1.-" evidence="4"/>
<evidence type="ECO:0000256" key="4">
    <source>
        <dbReference type="RuleBase" id="RU362026"/>
    </source>
</evidence>
<evidence type="ECO:0000256" key="2">
    <source>
        <dbReference type="ARBA" id="ARBA00022679"/>
    </source>
</evidence>
<dbReference type="Gene3D" id="3.40.50.150">
    <property type="entry name" value="Vaccinia Virus protein VP39"/>
    <property type="match status" value="1"/>
</dbReference>
<sequence>MQANTINQIIEPEFAIYNGDCVEIARSLPDNSVHYSIFSPPFASLYTYSNSDRDMGNCSSDGEFFEHFRYLIRELYRVIMPGRLVSFHCMNLPTSKTHHGYIGIRDFRGDLIRAFEAEGWIYHSEVCIWKDPVIAQQRTKALGLLHKQIVKDSAMSRQGIPDYLVTMRKPGINLEAIAGEFEEFVGSGLDVSREAYDQHAAKVRGSGREPWPFEMWRSVSVWQKYASPVWMDINPNNTLQYRSARDEKDEKHICPLQLEVIARGIELWSNPGDIVFSPFAGIGSEGYQAIKMDRQFVGVELKESYYKISVNNLRAAVQESFEALLG</sequence>
<evidence type="ECO:0000259" key="5">
    <source>
        <dbReference type="Pfam" id="PF01555"/>
    </source>
</evidence>
<dbReference type="Pfam" id="PF01555">
    <property type="entry name" value="N6_N4_Mtase"/>
    <property type="match status" value="1"/>
</dbReference>
<dbReference type="InterPro" id="IPR029063">
    <property type="entry name" value="SAM-dependent_MTases_sf"/>
</dbReference>
<keyword evidence="7" id="KW-1185">Reference proteome</keyword>
<organism evidence="6 7">
    <name type="scientific">Anaerospora hongkongensis</name>
    <dbReference type="NCBI Taxonomy" id="244830"/>
    <lineage>
        <taxon>Bacteria</taxon>
        <taxon>Bacillati</taxon>
        <taxon>Bacillota</taxon>
        <taxon>Negativicutes</taxon>
        <taxon>Selenomonadales</taxon>
        <taxon>Sporomusaceae</taxon>
        <taxon>Anaerospora</taxon>
    </lineage>
</organism>
<dbReference type="OrthoDB" id="9800801at2"/>
<dbReference type="Proteomes" id="UP000295063">
    <property type="component" value="Unassembled WGS sequence"/>
</dbReference>
<keyword evidence="1 6" id="KW-0489">Methyltransferase</keyword>
<protein>
    <recommendedName>
        <fullName evidence="4">Methyltransferase</fullName>
        <ecNumber evidence="4">2.1.1.-</ecNumber>
    </recommendedName>
</protein>
<dbReference type="GO" id="GO:0009307">
    <property type="term" value="P:DNA restriction-modification system"/>
    <property type="evidence" value="ECO:0007669"/>
    <property type="project" value="UniProtKB-KW"/>
</dbReference>
<dbReference type="InterPro" id="IPR001091">
    <property type="entry name" value="RM_Methyltransferase"/>
</dbReference>
<feature type="domain" description="DNA methylase N-4/N-6" evidence="5">
    <location>
        <begin position="34"/>
        <end position="310"/>
    </location>
</feature>
<evidence type="ECO:0000313" key="7">
    <source>
        <dbReference type="Proteomes" id="UP000295063"/>
    </source>
</evidence>
<gene>
    <name evidence="6" type="ORF">EV210_11193</name>
</gene>
<dbReference type="SUPFAM" id="SSF53335">
    <property type="entry name" value="S-adenosyl-L-methionine-dependent methyltransferases"/>
    <property type="match status" value="1"/>
</dbReference>
<dbReference type="GO" id="GO:0032259">
    <property type="term" value="P:methylation"/>
    <property type="evidence" value="ECO:0007669"/>
    <property type="project" value="UniProtKB-KW"/>
</dbReference>
<evidence type="ECO:0000256" key="3">
    <source>
        <dbReference type="ARBA" id="ARBA00022747"/>
    </source>
</evidence>
<keyword evidence="3" id="KW-0680">Restriction system</keyword>
<dbReference type="RefSeq" id="WP_132082371.1">
    <property type="nucleotide sequence ID" value="NZ_SLUI01000011.1"/>
</dbReference>
<accession>A0A4V2Q8B3</accession>
<proteinExistence type="inferred from homology"/>
<dbReference type="GO" id="GO:0003677">
    <property type="term" value="F:DNA binding"/>
    <property type="evidence" value="ECO:0007669"/>
    <property type="project" value="InterPro"/>
</dbReference>
<comment type="similarity">
    <text evidence="4">Belongs to the N(4)/N(6)-methyltransferase family.</text>
</comment>
<evidence type="ECO:0000313" key="6">
    <source>
        <dbReference type="EMBL" id="TCL35627.1"/>
    </source>
</evidence>